<proteinExistence type="predicted"/>
<dbReference type="Proteomes" id="UP000000437">
    <property type="component" value="Chromosome 10"/>
</dbReference>
<name>A0AC58GM56_DANRE</name>
<evidence type="ECO:0000313" key="2">
    <source>
        <dbReference type="RefSeq" id="XP_073770827.1"/>
    </source>
</evidence>
<organism evidence="1 2">
    <name type="scientific">Danio rerio</name>
    <name type="common">Zebrafish</name>
    <name type="synonym">Brachydanio rerio</name>
    <dbReference type="NCBI Taxonomy" id="7955"/>
    <lineage>
        <taxon>Eukaryota</taxon>
        <taxon>Metazoa</taxon>
        <taxon>Chordata</taxon>
        <taxon>Craniata</taxon>
        <taxon>Vertebrata</taxon>
        <taxon>Euteleostomi</taxon>
        <taxon>Actinopterygii</taxon>
        <taxon>Neopterygii</taxon>
        <taxon>Teleostei</taxon>
        <taxon>Ostariophysi</taxon>
        <taxon>Cypriniformes</taxon>
        <taxon>Danionidae</taxon>
        <taxon>Danioninae</taxon>
        <taxon>Danio</taxon>
    </lineage>
</organism>
<accession>A0AC58GM56</accession>
<reference evidence="2" key="1">
    <citation type="submission" date="2025-08" db="UniProtKB">
        <authorList>
            <consortium name="RefSeq"/>
        </authorList>
    </citation>
    <scope>IDENTIFICATION</scope>
    <source>
        <strain evidence="2">Tuebingen</strain>
        <tissue evidence="2">Fibroblasts and whole tissue</tissue>
    </source>
</reference>
<keyword evidence="1" id="KW-1185">Reference proteome</keyword>
<gene>
    <name evidence="2" type="primary">LOC110438856</name>
</gene>
<dbReference type="RefSeq" id="XP_073770827.1">
    <property type="nucleotide sequence ID" value="XM_073914726.1"/>
</dbReference>
<evidence type="ECO:0000313" key="1">
    <source>
        <dbReference type="Proteomes" id="UP000000437"/>
    </source>
</evidence>
<protein>
    <submittedName>
        <fullName evidence="2">Uncharacterized protein</fullName>
    </submittedName>
</protein>
<sequence>MKHGNNTKDFNTQISETQTPQHTGSNSVKNRSSRAALVRLVLLCFLLLTAVIVLSVFIYTNNTNYTEGRRQLRSNIANIPEDRDKFLTIITNIIEERKQLLSNITNLTEERNQLVTNITNLTEERTQLLTKITNLTEERKELFRNIRNLSLENDQLKVKNQNLLKKIQIVDGWTYNQSSFYYKSSITMKLDESRRDCIARGADLIIINNSEEQDFVNRFSDRAAVWIGMNDSVTEGTWKWIDGSTLNSRLSFWSSSTQEPNGGTRENCAVSADRVKEWPTFSGWLDIQCDRRFQWICEMNVSQLIQNLRDN</sequence>